<dbReference type="Proteomes" id="UP000092460">
    <property type="component" value="Unassembled WGS sequence"/>
</dbReference>
<sequence>MREERFGVTATKTILLLQPHPLPGLCHFHADIAYILKIASVTCSGYKALASIQLGWSSDFCFIDFELFGRKNLHFVYKVTDNFDKICRKSKGIEKDLGGKYNLPPYVTLGNYTASKQLSNLPLNDIKPNSKCALTNAITDATKSSSNLH</sequence>
<keyword evidence="2" id="KW-1185">Reference proteome</keyword>
<accession>A0A1B0BQ17</accession>
<reference evidence="2" key="1">
    <citation type="submission" date="2015-01" db="EMBL/GenBank/DDBJ databases">
        <authorList>
            <person name="Aksoy S."/>
            <person name="Warren W."/>
            <person name="Wilson R.K."/>
        </authorList>
    </citation>
    <scope>NUCLEOTIDE SEQUENCE [LARGE SCALE GENOMIC DNA]</scope>
    <source>
        <strain evidence="2">IAEA</strain>
    </source>
</reference>
<dbReference type="AlphaFoldDB" id="A0A1B0BQ17"/>
<dbReference type="VEuPathDB" id="VectorBase:GPPI036992"/>
<proteinExistence type="predicted"/>
<organism evidence="1 2">
    <name type="scientific">Glossina palpalis gambiensis</name>
    <dbReference type="NCBI Taxonomy" id="67801"/>
    <lineage>
        <taxon>Eukaryota</taxon>
        <taxon>Metazoa</taxon>
        <taxon>Ecdysozoa</taxon>
        <taxon>Arthropoda</taxon>
        <taxon>Hexapoda</taxon>
        <taxon>Insecta</taxon>
        <taxon>Pterygota</taxon>
        <taxon>Neoptera</taxon>
        <taxon>Endopterygota</taxon>
        <taxon>Diptera</taxon>
        <taxon>Brachycera</taxon>
        <taxon>Muscomorpha</taxon>
        <taxon>Hippoboscoidea</taxon>
        <taxon>Glossinidae</taxon>
        <taxon>Glossina</taxon>
    </lineage>
</organism>
<name>A0A1B0BQ17_9MUSC</name>
<evidence type="ECO:0000313" key="1">
    <source>
        <dbReference type="EnsemblMetazoa" id="GPPI036992-PA"/>
    </source>
</evidence>
<evidence type="ECO:0000313" key="2">
    <source>
        <dbReference type="Proteomes" id="UP000092460"/>
    </source>
</evidence>
<dbReference type="EMBL" id="JXJN01018345">
    <property type="status" value="NOT_ANNOTATED_CDS"/>
    <property type="molecule type" value="Genomic_DNA"/>
</dbReference>
<dbReference type="EnsemblMetazoa" id="GPPI036992-RA">
    <property type="protein sequence ID" value="GPPI036992-PA"/>
    <property type="gene ID" value="GPPI036992"/>
</dbReference>
<reference evidence="1" key="2">
    <citation type="submission" date="2020-05" db="UniProtKB">
        <authorList>
            <consortium name="EnsemblMetazoa"/>
        </authorList>
    </citation>
    <scope>IDENTIFICATION</scope>
    <source>
        <strain evidence="1">IAEA</strain>
    </source>
</reference>
<protein>
    <submittedName>
        <fullName evidence="1">Uncharacterized protein</fullName>
    </submittedName>
</protein>